<gene>
    <name evidence="5" type="primary">LOC110986766</name>
</gene>
<feature type="transmembrane region" description="Helical" evidence="2">
    <location>
        <begin position="138"/>
        <end position="160"/>
    </location>
</feature>
<accession>A0A8B7ZMP6</accession>
<keyword evidence="2" id="KW-1133">Transmembrane helix</keyword>
<name>A0A8B7ZMP6_ACAPL</name>
<keyword evidence="2" id="KW-0472">Membrane</keyword>
<evidence type="ECO:0000256" key="1">
    <source>
        <dbReference type="SAM" id="MobiDB-lite"/>
    </source>
</evidence>
<protein>
    <submittedName>
        <fullName evidence="5">Uncharacterized protein LOC110986766 isoform X1</fullName>
    </submittedName>
</protein>
<dbReference type="KEGG" id="aplc:110986766"/>
<feature type="region of interest" description="Disordered" evidence="1">
    <location>
        <begin position="298"/>
        <end position="325"/>
    </location>
</feature>
<feature type="compositionally biased region" description="Low complexity" evidence="1">
    <location>
        <begin position="113"/>
        <end position="122"/>
    </location>
</feature>
<evidence type="ECO:0000256" key="3">
    <source>
        <dbReference type="SAM" id="SignalP"/>
    </source>
</evidence>
<evidence type="ECO:0000313" key="4">
    <source>
        <dbReference type="Proteomes" id="UP000694845"/>
    </source>
</evidence>
<feature type="signal peptide" evidence="3">
    <location>
        <begin position="1"/>
        <end position="27"/>
    </location>
</feature>
<dbReference type="RefSeq" id="XP_022104636.1">
    <property type="nucleotide sequence ID" value="XM_022248944.1"/>
</dbReference>
<keyword evidence="2" id="KW-0812">Transmembrane</keyword>
<dbReference type="AlphaFoldDB" id="A0A8B7ZMP6"/>
<reference evidence="5" key="1">
    <citation type="submission" date="2025-08" db="UniProtKB">
        <authorList>
            <consortium name="RefSeq"/>
        </authorList>
    </citation>
    <scope>IDENTIFICATION</scope>
</reference>
<keyword evidence="4" id="KW-1185">Reference proteome</keyword>
<organism evidence="4 5">
    <name type="scientific">Acanthaster planci</name>
    <name type="common">Crown-of-thorns starfish</name>
    <dbReference type="NCBI Taxonomy" id="133434"/>
    <lineage>
        <taxon>Eukaryota</taxon>
        <taxon>Metazoa</taxon>
        <taxon>Echinodermata</taxon>
        <taxon>Eleutherozoa</taxon>
        <taxon>Asterozoa</taxon>
        <taxon>Asteroidea</taxon>
        <taxon>Valvatacea</taxon>
        <taxon>Valvatida</taxon>
        <taxon>Acanthasteridae</taxon>
        <taxon>Acanthaster</taxon>
    </lineage>
</organism>
<sequence>MRPEAGTRSTLLLCAIVICAFLICVQTDPGVEPWENCEDDSGEESGSCTSFLCKKKKSSGSKYECSGDISCRSCRLDGSEDFFKCEKLPSWCSMKSPERNKNDENNEDEQSDPGSSQLSTTPSTPPTRRCDCEALNTATAVLGTVLSLVLLVTIVLVFLWQIRLRNSRELPTVEDEGVALGPRTTMTPLAEPPSAPRSRLEYSYAYDHHYYSEIGNAESGESNSRNREDGPGNYKSPRRKAATAACNEHDSTASKKNGESGTGTKDTRVVVGVDRLATGSSPSYPKRGGHLYFQVMPTRESPPQIDQSYDKVARRKRTDGRDRDTVDPFLYDHLQFSKSQRSRRLTL</sequence>
<feature type="region of interest" description="Disordered" evidence="1">
    <location>
        <begin position="215"/>
        <end position="269"/>
    </location>
</feature>
<feature type="region of interest" description="Disordered" evidence="1">
    <location>
        <begin position="96"/>
        <end position="128"/>
    </location>
</feature>
<feature type="chain" id="PRO_5034852234" evidence="3">
    <location>
        <begin position="28"/>
        <end position="347"/>
    </location>
</feature>
<keyword evidence="3" id="KW-0732">Signal</keyword>
<feature type="compositionally biased region" description="Basic and acidic residues" evidence="1">
    <location>
        <begin position="247"/>
        <end position="258"/>
    </location>
</feature>
<dbReference type="Proteomes" id="UP000694845">
    <property type="component" value="Unplaced"/>
</dbReference>
<dbReference type="GeneID" id="110986766"/>
<evidence type="ECO:0000256" key="2">
    <source>
        <dbReference type="SAM" id="Phobius"/>
    </source>
</evidence>
<proteinExistence type="predicted"/>
<evidence type="ECO:0000313" key="5">
    <source>
        <dbReference type="RefSeq" id="XP_022104636.1"/>
    </source>
</evidence>